<dbReference type="InterPro" id="IPR047952">
    <property type="entry name" value="Transpos_IS4"/>
</dbReference>
<sequence>MDKHILISSFGKWLAPICTRTFTDWVIGTQQDKYVKKLTTAAYLKLFLHAQLQGRKGLRHIADDVLCKAFQRELGLKSISAAQLSRKHNQVDPDLLQQLFERLVKRILTTYHAPAARNKIKIIDSTTVALCLQKYKWATFRKTKAGIKLHMRLAFVGEQDVLPEKATITNAKKNDRTQLDELTDEPGFTYVFDRGYMDYSAFDRYCENNISFVTRLKNNACIEPIEFLEVPQESRVSEDVIVRVGSPQKKMKHLLRMVQTKDSQGNLLFLVTNRFDLTCDEISDMYRSRWAIETFFKWMKQHLRIKHFHGQSDRAVHNQVWIALIAFCLLLLVKLDTKVDHSLLQLTRWLIKLLWQPYAQWLSRMKQKPSRSSKGRRRRNKTIATTTHSADLI</sequence>
<keyword evidence="9" id="KW-1185">Reference proteome</keyword>
<evidence type="ECO:0000313" key="8">
    <source>
        <dbReference type="EMBL" id="MBP1937269.1"/>
    </source>
</evidence>
<keyword evidence="2" id="KW-0815">Transposition</keyword>
<feature type="compositionally biased region" description="Basic residues" evidence="5">
    <location>
        <begin position="366"/>
        <end position="381"/>
    </location>
</feature>
<evidence type="ECO:0000256" key="5">
    <source>
        <dbReference type="SAM" id="MobiDB-lite"/>
    </source>
</evidence>
<evidence type="ECO:0000256" key="4">
    <source>
        <dbReference type="ARBA" id="ARBA00023172"/>
    </source>
</evidence>
<evidence type="ECO:0000256" key="3">
    <source>
        <dbReference type="ARBA" id="ARBA00023125"/>
    </source>
</evidence>
<dbReference type="Pfam" id="PF01609">
    <property type="entry name" value="DDE_Tnp_1"/>
    <property type="match status" value="1"/>
</dbReference>
<dbReference type="InterPro" id="IPR002559">
    <property type="entry name" value="Transposase_11"/>
</dbReference>
<feature type="region of interest" description="Disordered" evidence="5">
    <location>
        <begin position="366"/>
        <end position="393"/>
    </location>
</feature>
<evidence type="ECO:0000313" key="9">
    <source>
        <dbReference type="Proteomes" id="UP001519273"/>
    </source>
</evidence>
<dbReference type="PANTHER" id="PTHR33258:SF1">
    <property type="entry name" value="TRANSPOSASE INSL FOR INSERTION SEQUENCE ELEMENT IS186A-RELATED"/>
    <property type="match status" value="1"/>
</dbReference>
<feature type="domain" description="Transposase IS4-like" evidence="6">
    <location>
        <begin position="120"/>
        <end position="329"/>
    </location>
</feature>
<gene>
    <name evidence="8" type="ORF">J2Z20_002162</name>
</gene>
<dbReference type="InterPro" id="IPR012337">
    <property type="entry name" value="RNaseH-like_sf"/>
</dbReference>
<dbReference type="RefSeq" id="WP_209849338.1">
    <property type="nucleotide sequence ID" value="NZ_CBCRVE010000021.1"/>
</dbReference>
<protein>
    <submittedName>
        <fullName evidence="8">IS4 transposase</fullName>
    </submittedName>
</protein>
<reference evidence="8 9" key="1">
    <citation type="submission" date="2021-03" db="EMBL/GenBank/DDBJ databases">
        <title>Genomic Encyclopedia of Type Strains, Phase IV (KMG-IV): sequencing the most valuable type-strain genomes for metagenomic binning, comparative biology and taxonomic classification.</title>
        <authorList>
            <person name="Goeker M."/>
        </authorList>
    </citation>
    <scope>NUCLEOTIDE SEQUENCE [LARGE SCALE GENOMIC DNA]</scope>
    <source>
        <strain evidence="8 9">DSM 23491</strain>
    </source>
</reference>
<evidence type="ECO:0000259" key="7">
    <source>
        <dbReference type="Pfam" id="PF14294"/>
    </source>
</evidence>
<evidence type="ECO:0000259" key="6">
    <source>
        <dbReference type="Pfam" id="PF01609"/>
    </source>
</evidence>
<organism evidence="8 9">
    <name type="scientific">Paenibacillus sediminis</name>
    <dbReference type="NCBI Taxonomy" id="664909"/>
    <lineage>
        <taxon>Bacteria</taxon>
        <taxon>Bacillati</taxon>
        <taxon>Bacillota</taxon>
        <taxon>Bacilli</taxon>
        <taxon>Bacillales</taxon>
        <taxon>Paenibacillaceae</taxon>
        <taxon>Paenibacillus</taxon>
    </lineage>
</organism>
<evidence type="ECO:0000256" key="1">
    <source>
        <dbReference type="ARBA" id="ARBA00010075"/>
    </source>
</evidence>
<feature type="domain" description="DUF4372" evidence="7">
    <location>
        <begin position="8"/>
        <end position="66"/>
    </location>
</feature>
<keyword evidence="3" id="KW-0238">DNA-binding</keyword>
<dbReference type="PANTHER" id="PTHR33258">
    <property type="entry name" value="TRANSPOSASE INSL FOR INSERTION SEQUENCE ELEMENT IS186A-RELATED"/>
    <property type="match status" value="1"/>
</dbReference>
<comment type="caution">
    <text evidence="8">The sequence shown here is derived from an EMBL/GenBank/DDBJ whole genome shotgun (WGS) entry which is preliminary data.</text>
</comment>
<dbReference type="NCBIfam" id="NF033592">
    <property type="entry name" value="transpos_IS4_1"/>
    <property type="match status" value="1"/>
</dbReference>
<evidence type="ECO:0000256" key="2">
    <source>
        <dbReference type="ARBA" id="ARBA00022578"/>
    </source>
</evidence>
<keyword evidence="4" id="KW-0233">DNA recombination</keyword>
<name>A0ABS4H409_9BACL</name>
<dbReference type="EMBL" id="JAGGKP010000004">
    <property type="protein sequence ID" value="MBP1937269.1"/>
    <property type="molecule type" value="Genomic_DNA"/>
</dbReference>
<dbReference type="SUPFAM" id="SSF53098">
    <property type="entry name" value="Ribonuclease H-like"/>
    <property type="match status" value="1"/>
</dbReference>
<dbReference type="InterPro" id="IPR025399">
    <property type="entry name" value="DUF4372"/>
</dbReference>
<feature type="compositionally biased region" description="Polar residues" evidence="5">
    <location>
        <begin position="382"/>
        <end position="393"/>
    </location>
</feature>
<dbReference type="Proteomes" id="UP001519273">
    <property type="component" value="Unassembled WGS sequence"/>
</dbReference>
<comment type="similarity">
    <text evidence="1">Belongs to the transposase 11 family.</text>
</comment>
<accession>A0ABS4H409</accession>
<proteinExistence type="inferred from homology"/>
<dbReference type="Pfam" id="PF14294">
    <property type="entry name" value="DUF4372"/>
    <property type="match status" value="1"/>
</dbReference>